<dbReference type="EMBL" id="JACHLK010000004">
    <property type="protein sequence ID" value="MBB6559948.1"/>
    <property type="molecule type" value="Genomic_DNA"/>
</dbReference>
<dbReference type="AlphaFoldDB" id="A0A7X0U9E7"/>
<evidence type="ECO:0000313" key="2">
    <source>
        <dbReference type="Proteomes" id="UP000575083"/>
    </source>
</evidence>
<keyword evidence="2" id="KW-1185">Reference proteome</keyword>
<evidence type="ECO:0000313" key="1">
    <source>
        <dbReference type="EMBL" id="MBB6559948.1"/>
    </source>
</evidence>
<reference evidence="1 2" key="1">
    <citation type="submission" date="2020-08" db="EMBL/GenBank/DDBJ databases">
        <title>Functional genomics of gut bacteria from endangered species of beetles.</title>
        <authorList>
            <person name="Carlos-Shanley C."/>
        </authorList>
    </citation>
    <scope>NUCLEOTIDE SEQUENCE [LARGE SCALE GENOMIC DNA]</scope>
    <source>
        <strain evidence="1 2">S00198</strain>
    </source>
</reference>
<gene>
    <name evidence="1" type="ORF">HNP48_002620</name>
</gene>
<organism evidence="1 2">
    <name type="scientific">Acidovorax soli</name>
    <dbReference type="NCBI Taxonomy" id="592050"/>
    <lineage>
        <taxon>Bacteria</taxon>
        <taxon>Pseudomonadati</taxon>
        <taxon>Pseudomonadota</taxon>
        <taxon>Betaproteobacteria</taxon>
        <taxon>Burkholderiales</taxon>
        <taxon>Comamonadaceae</taxon>
        <taxon>Acidovorax</taxon>
    </lineage>
</organism>
<protein>
    <submittedName>
        <fullName evidence="1">Uncharacterized protein</fullName>
    </submittedName>
</protein>
<sequence length="96" mass="10482">MKFSHDTEGKLVPTEVLALQACVADVKQQLDDRPLAKRADDIAHLTSALAPQSGPGLTDEDNRVLALYQEGVLDFRHVFDHFGQRLVAAMVDAPGE</sequence>
<accession>A0A7X0U9E7</accession>
<dbReference type="Proteomes" id="UP000575083">
    <property type="component" value="Unassembled WGS sequence"/>
</dbReference>
<comment type="caution">
    <text evidence="1">The sequence shown here is derived from an EMBL/GenBank/DDBJ whole genome shotgun (WGS) entry which is preliminary data.</text>
</comment>
<name>A0A7X0U9E7_9BURK</name>
<dbReference type="RefSeq" id="WP_184857446.1">
    <property type="nucleotide sequence ID" value="NZ_JACHLK010000004.1"/>
</dbReference>
<proteinExistence type="predicted"/>